<evidence type="ECO:0000313" key="2">
    <source>
        <dbReference type="Proteomes" id="UP000597656"/>
    </source>
</evidence>
<evidence type="ECO:0000313" key="1">
    <source>
        <dbReference type="EMBL" id="GGM89413.1"/>
    </source>
</evidence>
<organism evidence="1 2">
    <name type="scientific">Lentzea pudingi</name>
    <dbReference type="NCBI Taxonomy" id="1789439"/>
    <lineage>
        <taxon>Bacteria</taxon>
        <taxon>Bacillati</taxon>
        <taxon>Actinomycetota</taxon>
        <taxon>Actinomycetes</taxon>
        <taxon>Pseudonocardiales</taxon>
        <taxon>Pseudonocardiaceae</taxon>
        <taxon>Lentzea</taxon>
    </lineage>
</organism>
<evidence type="ECO:0008006" key="3">
    <source>
        <dbReference type="Google" id="ProtNLM"/>
    </source>
</evidence>
<comment type="caution">
    <text evidence="1">The sequence shown here is derived from an EMBL/GenBank/DDBJ whole genome shotgun (WGS) entry which is preliminary data.</text>
</comment>
<keyword evidence="2" id="KW-1185">Reference proteome</keyword>
<dbReference type="Proteomes" id="UP000597656">
    <property type="component" value="Unassembled WGS sequence"/>
</dbReference>
<dbReference type="SUPFAM" id="SSF81301">
    <property type="entry name" value="Nucleotidyltransferase"/>
    <property type="match status" value="1"/>
</dbReference>
<sequence length="261" mass="28562">MPGVATDLPSCVDVRGALCVFLSGSLVEGWGHRDSDVDVYVVREEGPAHADFLSTLGLVDHEVETAVHFVDGRRWDVCYWTPGLLDDLFARLGEYRDDVRGLAKLLQPSDVAFLYRLSAGVAIAGHEYLRERQFVVERSGAAAAIACAAAEEADAAIEDALGLEASGDLHSSVLAARRALDHAIDAFSAHQGALAPAEKWRYLKYRQALDKVTDPPLSLTEYWRLQTMREFSPENPGEWVQLTLDKCYSLLSVLTSAQVSG</sequence>
<dbReference type="InterPro" id="IPR043519">
    <property type="entry name" value="NT_sf"/>
</dbReference>
<accession>A0ABQ2HSD0</accession>
<proteinExistence type="predicted"/>
<name>A0ABQ2HSD0_9PSEU</name>
<gene>
    <name evidence="1" type="ORF">GCM10011609_27860</name>
</gene>
<protein>
    <recommendedName>
        <fullName evidence="3">Nucleotidyltransferase domain-containing protein</fullName>
    </recommendedName>
</protein>
<reference evidence="2" key="1">
    <citation type="journal article" date="2019" name="Int. J. Syst. Evol. Microbiol.">
        <title>The Global Catalogue of Microorganisms (GCM) 10K type strain sequencing project: providing services to taxonomists for standard genome sequencing and annotation.</title>
        <authorList>
            <consortium name="The Broad Institute Genomics Platform"/>
            <consortium name="The Broad Institute Genome Sequencing Center for Infectious Disease"/>
            <person name="Wu L."/>
            <person name="Ma J."/>
        </authorList>
    </citation>
    <scope>NUCLEOTIDE SEQUENCE [LARGE SCALE GENOMIC DNA]</scope>
    <source>
        <strain evidence="2">CGMCC 4.7319</strain>
    </source>
</reference>
<dbReference type="EMBL" id="BMNC01000003">
    <property type="protein sequence ID" value="GGM89413.1"/>
    <property type="molecule type" value="Genomic_DNA"/>
</dbReference>